<gene>
    <name evidence="1" type="ORF">Bca52824_022841</name>
</gene>
<evidence type="ECO:0000313" key="2">
    <source>
        <dbReference type="Proteomes" id="UP000886595"/>
    </source>
</evidence>
<proteinExistence type="predicted"/>
<comment type="caution">
    <text evidence="1">The sequence shown here is derived from an EMBL/GenBank/DDBJ whole genome shotgun (WGS) entry which is preliminary data.</text>
</comment>
<sequence>MTILWEEMVFLTNSASGDDETIEMDETSVKSNIAIEKDLIIVIAPLSPSSSSSHQICSNQADTVKMCKLGTLF</sequence>
<organism evidence="1 2">
    <name type="scientific">Brassica carinata</name>
    <name type="common">Ethiopian mustard</name>
    <name type="synonym">Abyssinian cabbage</name>
    <dbReference type="NCBI Taxonomy" id="52824"/>
    <lineage>
        <taxon>Eukaryota</taxon>
        <taxon>Viridiplantae</taxon>
        <taxon>Streptophyta</taxon>
        <taxon>Embryophyta</taxon>
        <taxon>Tracheophyta</taxon>
        <taxon>Spermatophyta</taxon>
        <taxon>Magnoliopsida</taxon>
        <taxon>eudicotyledons</taxon>
        <taxon>Gunneridae</taxon>
        <taxon>Pentapetalae</taxon>
        <taxon>rosids</taxon>
        <taxon>malvids</taxon>
        <taxon>Brassicales</taxon>
        <taxon>Brassicaceae</taxon>
        <taxon>Brassiceae</taxon>
        <taxon>Brassica</taxon>
    </lineage>
</organism>
<dbReference type="AlphaFoldDB" id="A0A8X7VHF8"/>
<evidence type="ECO:0000313" key="1">
    <source>
        <dbReference type="EMBL" id="KAG2311284.1"/>
    </source>
</evidence>
<dbReference type="Proteomes" id="UP000886595">
    <property type="component" value="Unassembled WGS sequence"/>
</dbReference>
<protein>
    <submittedName>
        <fullName evidence="1">Uncharacterized protein</fullName>
    </submittedName>
</protein>
<dbReference type="EMBL" id="JAAMPC010000005">
    <property type="protein sequence ID" value="KAG2311284.1"/>
    <property type="molecule type" value="Genomic_DNA"/>
</dbReference>
<accession>A0A8X7VHF8</accession>
<name>A0A8X7VHF8_BRACI</name>
<reference evidence="1 2" key="1">
    <citation type="submission" date="2020-02" db="EMBL/GenBank/DDBJ databases">
        <authorList>
            <person name="Ma Q."/>
            <person name="Huang Y."/>
            <person name="Song X."/>
            <person name="Pei D."/>
        </authorList>
    </citation>
    <scope>NUCLEOTIDE SEQUENCE [LARGE SCALE GENOMIC DNA]</scope>
    <source>
        <strain evidence="1">Sxm20200214</strain>
        <tissue evidence="1">Leaf</tissue>
    </source>
</reference>
<keyword evidence="2" id="KW-1185">Reference proteome</keyword>